<evidence type="ECO:0000313" key="5">
    <source>
        <dbReference type="Proteomes" id="UP000639772"/>
    </source>
</evidence>
<dbReference type="PANTHER" id="PTHR34202">
    <property type="entry name" value="UPF0548 PROTEIN"/>
    <property type="match status" value="1"/>
</dbReference>
<sequence>MWGDLFLTWRRPTQEQQKNCTSRAGRFNYDSSFHGASALKAEDGGLQEKLSKNGFFVNRTRVLLGRGSNTYTLAKSALLKWRHFELPWAFVDPETPVEKGRRFCVCVHELLPWVMLPLEIAYVNDVSTRRRPAAGLKASFGFGSGTLQGHLLAGEERFSIEWDDSDRVWYEIFSFSKPAHVLSAVSYPYVRLRQKHFAQESADAMLKLVDAWKPDLK</sequence>
<keyword evidence="4" id="KW-1185">Reference proteome</keyword>
<evidence type="ECO:0000313" key="4">
    <source>
        <dbReference type="Proteomes" id="UP000636800"/>
    </source>
</evidence>
<dbReference type="AlphaFoldDB" id="A0A835UUP0"/>
<evidence type="ECO:0000313" key="2">
    <source>
        <dbReference type="EMBL" id="KAG0473140.1"/>
    </source>
</evidence>
<dbReference type="Proteomes" id="UP000639772">
    <property type="component" value="Chromosome 7"/>
</dbReference>
<dbReference type="Proteomes" id="UP000636800">
    <property type="component" value="Chromosome 7"/>
</dbReference>
<evidence type="ECO:0000259" key="1">
    <source>
        <dbReference type="Pfam" id="PF09348"/>
    </source>
</evidence>
<organism evidence="2 4">
    <name type="scientific">Vanilla planifolia</name>
    <name type="common">Vanilla</name>
    <dbReference type="NCBI Taxonomy" id="51239"/>
    <lineage>
        <taxon>Eukaryota</taxon>
        <taxon>Viridiplantae</taxon>
        <taxon>Streptophyta</taxon>
        <taxon>Embryophyta</taxon>
        <taxon>Tracheophyta</taxon>
        <taxon>Spermatophyta</taxon>
        <taxon>Magnoliopsida</taxon>
        <taxon>Liliopsida</taxon>
        <taxon>Asparagales</taxon>
        <taxon>Orchidaceae</taxon>
        <taxon>Vanilloideae</taxon>
        <taxon>Vanilleae</taxon>
        <taxon>Vanilla</taxon>
    </lineage>
</organism>
<dbReference type="InterPro" id="IPR018960">
    <property type="entry name" value="DUF1990"/>
</dbReference>
<dbReference type="OrthoDB" id="46304at2759"/>
<gene>
    <name evidence="3" type="ORF">HPP92_014548</name>
    <name evidence="2" type="ORF">HPP92_014997</name>
</gene>
<dbReference type="Pfam" id="PF09348">
    <property type="entry name" value="DUF1990"/>
    <property type="match status" value="1"/>
</dbReference>
<dbReference type="EMBL" id="JADCNL010000007">
    <property type="protein sequence ID" value="KAG0473140.1"/>
    <property type="molecule type" value="Genomic_DNA"/>
</dbReference>
<protein>
    <recommendedName>
        <fullName evidence="1">DUF1990 domain-containing protein</fullName>
    </recommendedName>
</protein>
<evidence type="ECO:0000313" key="3">
    <source>
        <dbReference type="EMBL" id="KAG0474862.1"/>
    </source>
</evidence>
<accession>A0A835UUP0</accession>
<dbReference type="PANTHER" id="PTHR34202:SF1">
    <property type="entry name" value="UPF0548 PROTEIN"/>
    <property type="match status" value="1"/>
</dbReference>
<dbReference type="EMBL" id="JADCNM010000007">
    <property type="protein sequence ID" value="KAG0474862.1"/>
    <property type="molecule type" value="Genomic_DNA"/>
</dbReference>
<comment type="caution">
    <text evidence="2">The sequence shown here is derived from an EMBL/GenBank/DDBJ whole genome shotgun (WGS) entry which is preliminary data.</text>
</comment>
<reference evidence="4 5" key="1">
    <citation type="journal article" date="2020" name="Nat. Food">
        <title>A phased Vanilla planifolia genome enables genetic improvement of flavour and production.</title>
        <authorList>
            <person name="Hasing T."/>
            <person name="Tang H."/>
            <person name="Brym M."/>
            <person name="Khazi F."/>
            <person name="Huang T."/>
            <person name="Chambers A.H."/>
        </authorList>
    </citation>
    <scope>NUCLEOTIDE SEQUENCE [LARGE SCALE GENOMIC DNA]</scope>
    <source>
        <tissue evidence="2">Leaf</tissue>
    </source>
</reference>
<name>A0A835UUP0_VANPL</name>
<feature type="domain" description="DUF1990" evidence="1">
    <location>
        <begin position="53"/>
        <end position="203"/>
    </location>
</feature>
<proteinExistence type="predicted"/>